<dbReference type="SUPFAM" id="SSF52540">
    <property type="entry name" value="P-loop containing nucleoside triphosphate hydrolases"/>
    <property type="match status" value="1"/>
</dbReference>
<keyword evidence="2" id="KW-0347">Helicase</keyword>
<comment type="similarity">
    <text evidence="2">Belongs to the helicase family.</text>
</comment>
<dbReference type="InterPro" id="IPR010285">
    <property type="entry name" value="DNA_helicase_pif1-like_DEAD"/>
</dbReference>
<reference evidence="4" key="1">
    <citation type="submission" date="2022-07" db="EMBL/GenBank/DDBJ databases">
        <authorList>
            <person name="Macas J."/>
            <person name="Novak P."/>
            <person name="Neumann P."/>
        </authorList>
    </citation>
    <scope>NUCLEOTIDE SEQUENCE</scope>
</reference>
<dbReference type="InterPro" id="IPR027417">
    <property type="entry name" value="P-loop_NTPase"/>
</dbReference>
<keyword evidence="2" id="KW-0234">DNA repair</keyword>
<comment type="catalytic activity">
    <reaction evidence="2">
        <text>ATP + H2O = ADP + phosphate + H(+)</text>
        <dbReference type="Rhea" id="RHEA:13065"/>
        <dbReference type="ChEBI" id="CHEBI:15377"/>
        <dbReference type="ChEBI" id="CHEBI:15378"/>
        <dbReference type="ChEBI" id="CHEBI:30616"/>
        <dbReference type="ChEBI" id="CHEBI:43474"/>
        <dbReference type="ChEBI" id="CHEBI:456216"/>
        <dbReference type="EC" id="5.6.2.3"/>
    </reaction>
</comment>
<organism evidence="4 5">
    <name type="scientific">Cuscuta epithymum</name>
    <dbReference type="NCBI Taxonomy" id="186058"/>
    <lineage>
        <taxon>Eukaryota</taxon>
        <taxon>Viridiplantae</taxon>
        <taxon>Streptophyta</taxon>
        <taxon>Embryophyta</taxon>
        <taxon>Tracheophyta</taxon>
        <taxon>Spermatophyta</taxon>
        <taxon>Magnoliopsida</taxon>
        <taxon>eudicotyledons</taxon>
        <taxon>Gunneridae</taxon>
        <taxon>Pentapetalae</taxon>
        <taxon>asterids</taxon>
        <taxon>lamiids</taxon>
        <taxon>Solanales</taxon>
        <taxon>Convolvulaceae</taxon>
        <taxon>Cuscuteae</taxon>
        <taxon>Cuscuta</taxon>
        <taxon>Cuscuta subgen. Cuscuta</taxon>
    </lineage>
</organism>
<keyword evidence="2" id="KW-0547">Nucleotide-binding</keyword>
<keyword evidence="2" id="KW-0378">Hydrolase</keyword>
<dbReference type="EMBL" id="CAMAPF010000076">
    <property type="protein sequence ID" value="CAH9093501.1"/>
    <property type="molecule type" value="Genomic_DNA"/>
</dbReference>
<evidence type="ECO:0000259" key="3">
    <source>
        <dbReference type="Pfam" id="PF05970"/>
    </source>
</evidence>
<dbReference type="GO" id="GO:0006310">
    <property type="term" value="P:DNA recombination"/>
    <property type="evidence" value="ECO:0007669"/>
    <property type="project" value="UniProtKB-KW"/>
</dbReference>
<evidence type="ECO:0000313" key="4">
    <source>
        <dbReference type="EMBL" id="CAH9093501.1"/>
    </source>
</evidence>
<dbReference type="GO" id="GO:0009536">
    <property type="term" value="C:plastid"/>
    <property type="evidence" value="ECO:0007669"/>
    <property type="project" value="UniProtKB-SubCell"/>
</dbReference>
<dbReference type="Proteomes" id="UP001152523">
    <property type="component" value="Unassembled WGS sequence"/>
</dbReference>
<dbReference type="Gene3D" id="3.40.50.300">
    <property type="entry name" value="P-loop containing nucleotide triphosphate hydrolases"/>
    <property type="match status" value="1"/>
</dbReference>
<dbReference type="GO" id="GO:0043139">
    <property type="term" value="F:5'-3' DNA helicase activity"/>
    <property type="evidence" value="ECO:0007669"/>
    <property type="project" value="UniProtKB-EC"/>
</dbReference>
<keyword evidence="2" id="KW-0227">DNA damage</keyword>
<dbReference type="PANTHER" id="PTHR10492">
    <property type="match status" value="1"/>
</dbReference>
<comment type="caution">
    <text evidence="4">The sequence shown here is derived from an EMBL/GenBank/DDBJ whole genome shotgun (WGS) entry which is preliminary data.</text>
</comment>
<evidence type="ECO:0000256" key="1">
    <source>
        <dbReference type="ARBA" id="ARBA00004474"/>
    </source>
</evidence>
<evidence type="ECO:0000313" key="5">
    <source>
        <dbReference type="Proteomes" id="UP001152523"/>
    </source>
</evidence>
<dbReference type="PANTHER" id="PTHR10492:SF74">
    <property type="entry name" value="ATP-DEPENDENT DNA HELICASE"/>
    <property type="match status" value="1"/>
</dbReference>
<sequence length="195" mass="21815">MPTVVLDSLLSSNDRPIYEEMRYDRIALTEEHSMLLKSRIGEQLRVYETVMQSVDEEVGGIFFVYGYGGSGKTFVWKTLSATLRSNSEIVLNVASSGITSLLLPGGCTTHSRFEIPISLNEDSTCNIKQGSPLAKLIVRCKLIIWDETPMLHKFCFEALDRSMRDIMQFHKPKSGTLPYGGKTMVFGGIFAKCCQ</sequence>
<dbReference type="GO" id="GO:0006281">
    <property type="term" value="P:DNA repair"/>
    <property type="evidence" value="ECO:0007669"/>
    <property type="project" value="UniProtKB-KW"/>
</dbReference>
<protein>
    <recommendedName>
        <fullName evidence="2">ATP-dependent DNA helicase</fullName>
        <ecNumber evidence="2">5.6.2.3</ecNumber>
    </recommendedName>
</protein>
<keyword evidence="2" id="KW-0067">ATP-binding</keyword>
<dbReference type="GO" id="GO:0005524">
    <property type="term" value="F:ATP binding"/>
    <property type="evidence" value="ECO:0007669"/>
    <property type="project" value="UniProtKB-KW"/>
</dbReference>
<name>A0AAV0D5I8_9ASTE</name>
<dbReference type="AlphaFoldDB" id="A0AAV0D5I8"/>
<keyword evidence="5" id="KW-1185">Reference proteome</keyword>
<dbReference type="EC" id="5.6.2.3" evidence="2"/>
<evidence type="ECO:0000256" key="2">
    <source>
        <dbReference type="RuleBase" id="RU363044"/>
    </source>
</evidence>
<comment type="cofactor">
    <cofactor evidence="2">
        <name>Mg(2+)</name>
        <dbReference type="ChEBI" id="CHEBI:18420"/>
    </cofactor>
</comment>
<proteinExistence type="inferred from homology"/>
<dbReference type="Pfam" id="PF05970">
    <property type="entry name" value="PIF1"/>
    <property type="match status" value="1"/>
</dbReference>
<dbReference type="GO" id="GO:0000723">
    <property type="term" value="P:telomere maintenance"/>
    <property type="evidence" value="ECO:0007669"/>
    <property type="project" value="InterPro"/>
</dbReference>
<keyword evidence="2" id="KW-0233">DNA recombination</keyword>
<feature type="domain" description="DNA helicase Pif1-like DEAD-box helicase" evidence="3">
    <location>
        <begin position="42"/>
        <end position="191"/>
    </location>
</feature>
<comment type="subcellular location">
    <subcellularLocation>
        <location evidence="1">Plastid</location>
    </subcellularLocation>
</comment>
<gene>
    <name evidence="4" type="ORF">CEPIT_LOCUS12520</name>
</gene>
<accession>A0AAV0D5I8</accession>
<dbReference type="GO" id="GO:0016787">
    <property type="term" value="F:hydrolase activity"/>
    <property type="evidence" value="ECO:0007669"/>
    <property type="project" value="UniProtKB-KW"/>
</dbReference>